<dbReference type="GO" id="GO:0048038">
    <property type="term" value="F:quinone binding"/>
    <property type="evidence" value="ECO:0007669"/>
    <property type="project" value="UniProtKB-KW"/>
</dbReference>
<gene>
    <name evidence="12" type="ORF">EDD32_2526</name>
</gene>
<keyword evidence="4" id="KW-0874">Quinone</keyword>
<dbReference type="InterPro" id="IPR038354">
    <property type="entry name" value="VKOR_sf"/>
</dbReference>
<feature type="transmembrane region" description="Helical" evidence="10">
    <location>
        <begin position="112"/>
        <end position="133"/>
    </location>
</feature>
<keyword evidence="8" id="KW-1015">Disulfide bond</keyword>
<dbReference type="InterPro" id="IPR041714">
    <property type="entry name" value="VKOR_Actinobacteria"/>
</dbReference>
<evidence type="ECO:0000256" key="9">
    <source>
        <dbReference type="ARBA" id="ARBA00023284"/>
    </source>
</evidence>
<dbReference type="SMART" id="SM00756">
    <property type="entry name" value="VKc"/>
    <property type="match status" value="1"/>
</dbReference>
<dbReference type="AlphaFoldDB" id="A0A3N4ZQZ5"/>
<evidence type="ECO:0000256" key="2">
    <source>
        <dbReference type="ARBA" id="ARBA00006214"/>
    </source>
</evidence>
<sequence length="214" mass="22647">MAAPAPRAGATDDVAARPDGGAPRHLAVLLALGGLVGLVAAVVLLVEKLALIADPSYVPSCSINPVLSCGSVMTTPQAEAFGVPNPLIGVAGFAVVTTVGVGLLAGAGYRRWFWLGLQVGVTFGVVFVHWLIFQSLYRIGALCPYCMVVWVVTIAVFWYTTLHNIDAAHVSLPRPLRRVAQGVAGYHGVLLTGWFLAIATLILVQFRTYWLGVL</sequence>
<evidence type="ECO:0000256" key="4">
    <source>
        <dbReference type="ARBA" id="ARBA00022719"/>
    </source>
</evidence>
<evidence type="ECO:0000256" key="1">
    <source>
        <dbReference type="ARBA" id="ARBA00004141"/>
    </source>
</evidence>
<evidence type="ECO:0000256" key="6">
    <source>
        <dbReference type="ARBA" id="ARBA00023002"/>
    </source>
</evidence>
<keyword evidence="3 10" id="KW-0812">Transmembrane</keyword>
<feature type="transmembrane region" description="Helical" evidence="10">
    <location>
        <begin position="183"/>
        <end position="206"/>
    </location>
</feature>
<keyword evidence="9" id="KW-0676">Redox-active center</keyword>
<proteinExistence type="inferred from homology"/>
<dbReference type="GO" id="GO:0016491">
    <property type="term" value="F:oxidoreductase activity"/>
    <property type="evidence" value="ECO:0007669"/>
    <property type="project" value="UniProtKB-KW"/>
</dbReference>
<protein>
    <submittedName>
        <fullName evidence="12">Putative membrane protein</fullName>
    </submittedName>
</protein>
<feature type="transmembrane region" description="Helical" evidence="10">
    <location>
        <begin position="26"/>
        <end position="46"/>
    </location>
</feature>
<evidence type="ECO:0000256" key="7">
    <source>
        <dbReference type="ARBA" id="ARBA00023136"/>
    </source>
</evidence>
<feature type="transmembrane region" description="Helical" evidence="10">
    <location>
        <begin position="139"/>
        <end position="162"/>
    </location>
</feature>
<evidence type="ECO:0000313" key="12">
    <source>
        <dbReference type="EMBL" id="RPF28018.1"/>
    </source>
</evidence>
<reference evidence="12 13" key="1">
    <citation type="submission" date="2018-11" db="EMBL/GenBank/DDBJ databases">
        <title>Sequencing the genomes of 1000 actinobacteria strains.</title>
        <authorList>
            <person name="Klenk H.-P."/>
        </authorList>
    </citation>
    <scope>NUCLEOTIDE SEQUENCE [LARGE SCALE GENOMIC DNA]</scope>
    <source>
        <strain evidence="12 13">DSM 14418</strain>
    </source>
</reference>
<keyword evidence="13" id="KW-1185">Reference proteome</keyword>
<feature type="domain" description="Vitamin K epoxide reductase" evidence="11">
    <location>
        <begin position="23"/>
        <end position="164"/>
    </location>
</feature>
<accession>A0A3N4ZQZ5</accession>
<keyword evidence="7 10" id="KW-0472">Membrane</keyword>
<evidence type="ECO:0000259" key="11">
    <source>
        <dbReference type="SMART" id="SM00756"/>
    </source>
</evidence>
<dbReference type="EMBL" id="RKRA01000001">
    <property type="protein sequence ID" value="RPF28018.1"/>
    <property type="molecule type" value="Genomic_DNA"/>
</dbReference>
<comment type="subcellular location">
    <subcellularLocation>
        <location evidence="1">Membrane</location>
        <topology evidence="1">Multi-pass membrane protein</topology>
    </subcellularLocation>
</comment>
<evidence type="ECO:0000256" key="3">
    <source>
        <dbReference type="ARBA" id="ARBA00022692"/>
    </source>
</evidence>
<dbReference type="Gene3D" id="1.20.1440.130">
    <property type="entry name" value="VKOR domain"/>
    <property type="match status" value="1"/>
</dbReference>
<comment type="caution">
    <text evidence="12">The sequence shown here is derived from an EMBL/GenBank/DDBJ whole genome shotgun (WGS) entry which is preliminary data.</text>
</comment>
<evidence type="ECO:0000256" key="8">
    <source>
        <dbReference type="ARBA" id="ARBA00023157"/>
    </source>
</evidence>
<organism evidence="12 13">
    <name type="scientific">Georgenia muralis</name>
    <dbReference type="NCBI Taxonomy" id="154117"/>
    <lineage>
        <taxon>Bacteria</taxon>
        <taxon>Bacillati</taxon>
        <taxon>Actinomycetota</taxon>
        <taxon>Actinomycetes</taxon>
        <taxon>Micrococcales</taxon>
        <taxon>Bogoriellaceae</taxon>
        <taxon>Georgenia</taxon>
    </lineage>
</organism>
<evidence type="ECO:0000256" key="10">
    <source>
        <dbReference type="SAM" id="Phobius"/>
    </source>
</evidence>
<dbReference type="CDD" id="cd12922">
    <property type="entry name" value="VKOR_5"/>
    <property type="match status" value="1"/>
</dbReference>
<dbReference type="RefSeq" id="WP_342771409.1">
    <property type="nucleotide sequence ID" value="NZ_RKRA01000001.1"/>
</dbReference>
<comment type="similarity">
    <text evidence="2">Belongs to the VKOR family.</text>
</comment>
<evidence type="ECO:0000313" key="13">
    <source>
        <dbReference type="Proteomes" id="UP000280726"/>
    </source>
</evidence>
<evidence type="ECO:0000256" key="5">
    <source>
        <dbReference type="ARBA" id="ARBA00022989"/>
    </source>
</evidence>
<name>A0A3N4ZQZ5_9MICO</name>
<keyword evidence="6" id="KW-0560">Oxidoreductase</keyword>
<dbReference type="Proteomes" id="UP000280726">
    <property type="component" value="Unassembled WGS sequence"/>
</dbReference>
<dbReference type="Pfam" id="PF07884">
    <property type="entry name" value="VKOR"/>
    <property type="match status" value="1"/>
</dbReference>
<feature type="transmembrane region" description="Helical" evidence="10">
    <location>
        <begin position="87"/>
        <end position="105"/>
    </location>
</feature>
<dbReference type="InterPro" id="IPR012932">
    <property type="entry name" value="VKOR"/>
</dbReference>
<dbReference type="GO" id="GO:0016020">
    <property type="term" value="C:membrane"/>
    <property type="evidence" value="ECO:0007669"/>
    <property type="project" value="UniProtKB-SubCell"/>
</dbReference>
<keyword evidence="5 10" id="KW-1133">Transmembrane helix</keyword>